<dbReference type="AlphaFoldDB" id="A0A381TB03"/>
<evidence type="ECO:0000256" key="10">
    <source>
        <dbReference type="ARBA" id="ARBA00023163"/>
    </source>
</evidence>
<evidence type="ECO:0000256" key="6">
    <source>
        <dbReference type="ARBA" id="ARBA00023014"/>
    </source>
</evidence>
<organism evidence="12">
    <name type="scientific">marine metagenome</name>
    <dbReference type="NCBI Taxonomy" id="408172"/>
    <lineage>
        <taxon>unclassified sequences</taxon>
        <taxon>metagenomes</taxon>
        <taxon>ecological metagenomes</taxon>
    </lineage>
</organism>
<dbReference type="GO" id="GO:0046872">
    <property type="term" value="F:metal ion binding"/>
    <property type="evidence" value="ECO:0007669"/>
    <property type="project" value="UniProtKB-KW"/>
</dbReference>
<dbReference type="GO" id="GO:0045454">
    <property type="term" value="P:cell redox homeostasis"/>
    <property type="evidence" value="ECO:0007669"/>
    <property type="project" value="TreeGrafter"/>
</dbReference>
<dbReference type="EMBL" id="UINC01004004">
    <property type="protein sequence ID" value="SVA11023.1"/>
    <property type="molecule type" value="Genomic_DNA"/>
</dbReference>
<dbReference type="PROSITE" id="PS51674">
    <property type="entry name" value="4FE4S_WBL"/>
    <property type="match status" value="1"/>
</dbReference>
<evidence type="ECO:0000256" key="5">
    <source>
        <dbReference type="ARBA" id="ARBA00023004"/>
    </source>
</evidence>
<keyword evidence="7" id="KW-0805">Transcription regulation</keyword>
<dbReference type="InterPro" id="IPR003482">
    <property type="entry name" value="Whib"/>
</dbReference>
<evidence type="ECO:0000313" key="12">
    <source>
        <dbReference type="EMBL" id="SVA11023.1"/>
    </source>
</evidence>
<evidence type="ECO:0000256" key="1">
    <source>
        <dbReference type="ARBA" id="ARBA00001966"/>
    </source>
</evidence>
<dbReference type="GO" id="GO:0047134">
    <property type="term" value="F:protein-disulfide reductase [NAD(P)H] activity"/>
    <property type="evidence" value="ECO:0007669"/>
    <property type="project" value="TreeGrafter"/>
</dbReference>
<dbReference type="HAMAP" id="MF_01479">
    <property type="entry name" value="WhiB"/>
    <property type="match status" value="1"/>
</dbReference>
<evidence type="ECO:0000256" key="3">
    <source>
        <dbReference type="ARBA" id="ARBA00022485"/>
    </source>
</evidence>
<dbReference type="PANTHER" id="PTHR38839">
    <property type="entry name" value="TRANSCRIPTIONAL REGULATOR WHID-RELATED"/>
    <property type="match status" value="1"/>
</dbReference>
<keyword evidence="10" id="KW-0804">Transcription</keyword>
<reference evidence="12" key="1">
    <citation type="submission" date="2018-05" db="EMBL/GenBank/DDBJ databases">
        <authorList>
            <person name="Lanie J.A."/>
            <person name="Ng W.-L."/>
            <person name="Kazmierczak K.M."/>
            <person name="Andrzejewski T.M."/>
            <person name="Davidsen T.M."/>
            <person name="Wayne K.J."/>
            <person name="Tettelin H."/>
            <person name="Glass J.I."/>
            <person name="Rusch D."/>
            <person name="Podicherti R."/>
            <person name="Tsui H.-C.T."/>
            <person name="Winkler M.E."/>
        </authorList>
    </citation>
    <scope>NUCLEOTIDE SEQUENCE</scope>
</reference>
<keyword evidence="8" id="KW-0238">DNA-binding</keyword>
<evidence type="ECO:0000256" key="4">
    <source>
        <dbReference type="ARBA" id="ARBA00022723"/>
    </source>
</evidence>
<evidence type="ECO:0000256" key="2">
    <source>
        <dbReference type="ARBA" id="ARBA00006597"/>
    </source>
</evidence>
<proteinExistence type="inferred from homology"/>
<comment type="similarity">
    <text evidence="2">Belongs to the WhiB family.</text>
</comment>
<keyword evidence="9" id="KW-1015">Disulfide bond</keyword>
<sequence>MQALTYERETWRQQAACARLGVPTGVFFSDDLGDIAQSKLICADCPVMESCLEGAIRRGEPWGVWGGQLFRNGHILTTKRRRGRPSKVPRPEDQLPVVPIPVRLQQELLSA</sequence>
<keyword evidence="6" id="KW-0411">Iron-sulfur</keyword>
<name>A0A381TB03_9ZZZZ</name>
<dbReference type="GO" id="GO:0003677">
    <property type="term" value="F:DNA binding"/>
    <property type="evidence" value="ECO:0007669"/>
    <property type="project" value="UniProtKB-KW"/>
</dbReference>
<keyword evidence="3" id="KW-0004">4Fe-4S</keyword>
<dbReference type="GO" id="GO:0051539">
    <property type="term" value="F:4 iron, 4 sulfur cluster binding"/>
    <property type="evidence" value="ECO:0007669"/>
    <property type="project" value="UniProtKB-KW"/>
</dbReference>
<keyword evidence="5" id="KW-0408">Iron</keyword>
<keyword evidence="4" id="KW-0479">Metal-binding</keyword>
<gene>
    <name evidence="12" type="ORF">METZ01_LOCUS63877</name>
</gene>
<dbReference type="Pfam" id="PF02467">
    <property type="entry name" value="Whib"/>
    <property type="match status" value="1"/>
</dbReference>
<evidence type="ECO:0000256" key="8">
    <source>
        <dbReference type="ARBA" id="ARBA00023125"/>
    </source>
</evidence>
<evidence type="ECO:0000256" key="9">
    <source>
        <dbReference type="ARBA" id="ARBA00023157"/>
    </source>
</evidence>
<comment type="cofactor">
    <cofactor evidence="1">
        <name>[4Fe-4S] cluster</name>
        <dbReference type="ChEBI" id="CHEBI:49883"/>
    </cofactor>
</comment>
<dbReference type="PANTHER" id="PTHR38839:SF2">
    <property type="entry name" value="TRANSCRIPTIONAL REGULATOR WHIB7-RELATED"/>
    <property type="match status" value="1"/>
</dbReference>
<protein>
    <recommendedName>
        <fullName evidence="11">4Fe-4S Wbl-type domain-containing protein</fullName>
    </recommendedName>
</protein>
<feature type="domain" description="4Fe-4S Wbl-type" evidence="11">
    <location>
        <begin position="16"/>
        <end position="75"/>
    </location>
</feature>
<evidence type="ECO:0000259" key="11">
    <source>
        <dbReference type="PROSITE" id="PS51674"/>
    </source>
</evidence>
<evidence type="ECO:0000256" key="7">
    <source>
        <dbReference type="ARBA" id="ARBA00023015"/>
    </source>
</evidence>
<accession>A0A381TB03</accession>
<dbReference type="GO" id="GO:0045892">
    <property type="term" value="P:negative regulation of DNA-templated transcription"/>
    <property type="evidence" value="ECO:0007669"/>
    <property type="project" value="TreeGrafter"/>
</dbReference>
<dbReference type="InterPro" id="IPR034768">
    <property type="entry name" value="4FE4S_WBL"/>
</dbReference>